<dbReference type="Gene3D" id="1.10.510.10">
    <property type="entry name" value="Transferase(Phosphotransferase) domain 1"/>
    <property type="match status" value="1"/>
</dbReference>
<keyword evidence="4" id="KW-1185">Reference proteome</keyword>
<dbReference type="PANTHER" id="PTHR24359">
    <property type="entry name" value="SERINE/THREONINE-PROTEIN KINASE SBK1"/>
    <property type="match status" value="1"/>
</dbReference>
<name>A0A292PV43_9PEZI</name>
<evidence type="ECO:0000313" key="3">
    <source>
        <dbReference type="EMBL" id="CUS10337.1"/>
    </source>
</evidence>
<dbReference type="GO" id="GO:0005524">
    <property type="term" value="F:ATP binding"/>
    <property type="evidence" value="ECO:0007669"/>
    <property type="project" value="InterPro"/>
</dbReference>
<dbReference type="GO" id="GO:0004674">
    <property type="term" value="F:protein serine/threonine kinase activity"/>
    <property type="evidence" value="ECO:0007669"/>
    <property type="project" value="TreeGrafter"/>
</dbReference>
<dbReference type="SUPFAM" id="SSF56112">
    <property type="entry name" value="Protein kinase-like (PK-like)"/>
    <property type="match status" value="1"/>
</dbReference>
<dbReference type="Pfam" id="PF00069">
    <property type="entry name" value="Pkinase"/>
    <property type="match status" value="1"/>
</dbReference>
<organism evidence="3 4">
    <name type="scientific">Tuber aestivum</name>
    <name type="common">summer truffle</name>
    <dbReference type="NCBI Taxonomy" id="59557"/>
    <lineage>
        <taxon>Eukaryota</taxon>
        <taxon>Fungi</taxon>
        <taxon>Dikarya</taxon>
        <taxon>Ascomycota</taxon>
        <taxon>Pezizomycotina</taxon>
        <taxon>Pezizomycetes</taxon>
        <taxon>Pezizales</taxon>
        <taxon>Tuberaceae</taxon>
        <taxon>Tuber</taxon>
    </lineage>
</organism>
<evidence type="ECO:0000313" key="4">
    <source>
        <dbReference type="Proteomes" id="UP001412239"/>
    </source>
</evidence>
<gene>
    <name evidence="3" type="ORF">GSTUAT00005594001</name>
</gene>
<proteinExistence type="predicted"/>
<protein>
    <recommendedName>
        <fullName evidence="2">Protein kinase domain-containing protein</fullName>
    </recommendedName>
</protein>
<dbReference type="InterPro" id="IPR008271">
    <property type="entry name" value="Ser/Thr_kinase_AS"/>
</dbReference>
<dbReference type="InterPro" id="IPR000719">
    <property type="entry name" value="Prot_kinase_dom"/>
</dbReference>
<dbReference type="PANTHER" id="PTHR24359:SF1">
    <property type="entry name" value="INHIBITOR OF NUCLEAR FACTOR KAPPA-B KINASE EPSILON SUBUNIT HOMOLOG 1-RELATED"/>
    <property type="match status" value="1"/>
</dbReference>
<feature type="region of interest" description="Disordered" evidence="1">
    <location>
        <begin position="1"/>
        <end position="41"/>
    </location>
</feature>
<dbReference type="Proteomes" id="UP001412239">
    <property type="component" value="Unassembled WGS sequence"/>
</dbReference>
<dbReference type="EMBL" id="LN891050">
    <property type="protein sequence ID" value="CUS10337.1"/>
    <property type="molecule type" value="Genomic_DNA"/>
</dbReference>
<dbReference type="AlphaFoldDB" id="A0A292PV43"/>
<evidence type="ECO:0000259" key="2">
    <source>
        <dbReference type="PROSITE" id="PS50011"/>
    </source>
</evidence>
<reference evidence="3" key="1">
    <citation type="submission" date="2015-10" db="EMBL/GenBank/DDBJ databases">
        <authorList>
            <person name="Regsiter A."/>
            <person name="william w."/>
        </authorList>
    </citation>
    <scope>NUCLEOTIDE SEQUENCE</scope>
    <source>
        <strain evidence="3">Montdore</strain>
    </source>
</reference>
<dbReference type="InterPro" id="IPR011009">
    <property type="entry name" value="Kinase-like_dom_sf"/>
</dbReference>
<dbReference type="PROSITE" id="PS00108">
    <property type="entry name" value="PROTEIN_KINASE_ST"/>
    <property type="match status" value="1"/>
</dbReference>
<feature type="domain" description="Protein kinase" evidence="2">
    <location>
        <begin position="92"/>
        <end position="302"/>
    </location>
</feature>
<evidence type="ECO:0000256" key="1">
    <source>
        <dbReference type="SAM" id="MobiDB-lite"/>
    </source>
</evidence>
<dbReference type="PROSITE" id="PS50011">
    <property type="entry name" value="PROTEIN_KINASE_DOM"/>
    <property type="match status" value="1"/>
</dbReference>
<sequence length="302" mass="33761">MSRPTESETASRLPWSEMARDQTSSSPPDSPPPGYTGLGGTILAGGSGTGITVPQALVQGYERPLDFLHLFSFVRRVLPETDDFRYYHNMSSGQLDTLGAGLSFQVSLHQLEACLRDSLNERAGYDVGDKFVAKGLRFVDDYNNNVTKEKLYDASLREIRALTHPPLRSHPNIITLLSVQWQPDLNHHDVAWPLLMLEYSEEGTLRDYQMEKPEMEFLEKMQLCEDVGRALLAIHGSGIVHGDVKSENILVFWSAEKGRMVGKVGDFGSSVLDFREDGAGVYRRIRFPGMPPNMTRISRGNT</sequence>
<accession>A0A292PV43</accession>